<evidence type="ECO:0008006" key="6">
    <source>
        <dbReference type="Google" id="ProtNLM"/>
    </source>
</evidence>
<dbReference type="Pfam" id="PF07647">
    <property type="entry name" value="SAM_2"/>
    <property type="match status" value="1"/>
</dbReference>
<organism evidence="4">
    <name type="scientific">Medioppia subpectinata</name>
    <dbReference type="NCBI Taxonomy" id="1979941"/>
    <lineage>
        <taxon>Eukaryota</taxon>
        <taxon>Metazoa</taxon>
        <taxon>Ecdysozoa</taxon>
        <taxon>Arthropoda</taxon>
        <taxon>Chelicerata</taxon>
        <taxon>Arachnida</taxon>
        <taxon>Acari</taxon>
        <taxon>Acariformes</taxon>
        <taxon>Sarcoptiformes</taxon>
        <taxon>Oribatida</taxon>
        <taxon>Brachypylina</taxon>
        <taxon>Oppioidea</taxon>
        <taxon>Oppiidae</taxon>
        <taxon>Medioppia</taxon>
    </lineage>
</organism>
<dbReference type="InterPro" id="IPR001660">
    <property type="entry name" value="SAM"/>
</dbReference>
<feature type="domain" description="SASH1/NUB1 homeodomain-like" evidence="3">
    <location>
        <begin position="168"/>
        <end position="236"/>
    </location>
</feature>
<proteinExistence type="predicted"/>
<evidence type="ECO:0000256" key="1">
    <source>
        <dbReference type="SAM" id="MobiDB-lite"/>
    </source>
</evidence>
<sequence>MTTAGTCAKKADKCRHNSVRFAIRDKSLDRNLLRKLDLKPIYMQTIDRKYGTDRRATTAAATVGTGGMSGSQSVMDLRSNNVNITTPGAATLRDDHSTRPDDLPVDTLRSKKRLKRLLVGSRKFSSFHSHHNLMSLVNSSGVTTPGAAGAGDGLHSTSLSTQLCSNTLKDAIDYKLKTEAIDLTDEPYSDRAGFCGIPPALIQRYADECQRDTYEVADGLDRARMRALSAKGRRGVPNDYLGDSCVGPLIDVANYDSLHLWLVSLGLPMYERCLVGAGVDTLYRVSKLRETDIVNKCGIRDKRHVRILTNAIGALHLSV</sequence>
<dbReference type="AlphaFoldDB" id="A0A7R9L6U1"/>
<feature type="domain" description="SAM" evidence="2">
    <location>
        <begin position="252"/>
        <end position="315"/>
    </location>
</feature>
<dbReference type="InterPro" id="IPR051725">
    <property type="entry name" value="SAM-SH3_domain_protein"/>
</dbReference>
<evidence type="ECO:0000259" key="3">
    <source>
        <dbReference type="Pfam" id="PF26285"/>
    </source>
</evidence>
<evidence type="ECO:0000259" key="2">
    <source>
        <dbReference type="Pfam" id="PF07647"/>
    </source>
</evidence>
<dbReference type="PANTHER" id="PTHR12301">
    <property type="entry name" value="SAM-DOMAIN, SH3 AND NUCLEAR LOCALIZATION SIGNALS PROTEIN RELATED"/>
    <property type="match status" value="1"/>
</dbReference>
<dbReference type="SUPFAM" id="SSF47769">
    <property type="entry name" value="SAM/Pointed domain"/>
    <property type="match status" value="1"/>
</dbReference>
<protein>
    <recommendedName>
        <fullName evidence="6">SAM domain-containing protein</fullName>
    </recommendedName>
</protein>
<dbReference type="EMBL" id="OC872699">
    <property type="protein sequence ID" value="CAD7635979.1"/>
    <property type="molecule type" value="Genomic_DNA"/>
</dbReference>
<name>A0A7R9L6U1_9ACAR</name>
<dbReference type="InterPro" id="IPR058666">
    <property type="entry name" value="SASH1/NUB1_homeodomain"/>
</dbReference>
<feature type="region of interest" description="Disordered" evidence="1">
    <location>
        <begin position="86"/>
        <end position="105"/>
    </location>
</feature>
<evidence type="ECO:0000313" key="4">
    <source>
        <dbReference type="EMBL" id="CAD7635979.1"/>
    </source>
</evidence>
<evidence type="ECO:0000313" key="5">
    <source>
        <dbReference type="Proteomes" id="UP000759131"/>
    </source>
</evidence>
<reference evidence="4" key="1">
    <citation type="submission" date="2020-11" db="EMBL/GenBank/DDBJ databases">
        <authorList>
            <person name="Tran Van P."/>
        </authorList>
    </citation>
    <scope>NUCLEOTIDE SEQUENCE</scope>
</reference>
<dbReference type="EMBL" id="CAJPIZ010018124">
    <property type="protein sequence ID" value="CAG2116409.1"/>
    <property type="molecule type" value="Genomic_DNA"/>
</dbReference>
<dbReference type="Pfam" id="PF26285">
    <property type="entry name" value="SASH1_Homeodomain"/>
    <property type="match status" value="1"/>
</dbReference>
<keyword evidence="5" id="KW-1185">Reference proteome</keyword>
<accession>A0A7R9L6U1</accession>
<feature type="compositionally biased region" description="Basic and acidic residues" evidence="1">
    <location>
        <begin position="92"/>
        <end position="102"/>
    </location>
</feature>
<dbReference type="PANTHER" id="PTHR12301:SF11">
    <property type="entry name" value="PH DOMAIN-CONTAINING PROTEIN"/>
    <property type="match status" value="1"/>
</dbReference>
<dbReference type="Proteomes" id="UP000759131">
    <property type="component" value="Unassembled WGS sequence"/>
</dbReference>
<dbReference type="InterPro" id="IPR013761">
    <property type="entry name" value="SAM/pointed_sf"/>
</dbReference>
<gene>
    <name evidence="4" type="ORF">OSB1V03_LOCUS16368</name>
</gene>
<dbReference type="Gene3D" id="1.10.150.50">
    <property type="entry name" value="Transcription Factor, Ets-1"/>
    <property type="match status" value="1"/>
</dbReference>
<dbReference type="OrthoDB" id="10047268at2759"/>